<reference evidence="2" key="1">
    <citation type="journal article" date="2023" name="Plant Biotechnol. J.">
        <title>Chromosome-level wild Hevea brasiliensis genome provides new tools for genomic-assisted breeding and valuable loci to elevate rubber yield.</title>
        <authorList>
            <person name="Cheng H."/>
            <person name="Song X."/>
            <person name="Hu Y."/>
            <person name="Wu T."/>
            <person name="Yang Q."/>
            <person name="An Z."/>
            <person name="Feng S."/>
            <person name="Deng Z."/>
            <person name="Wu W."/>
            <person name="Zeng X."/>
            <person name="Tu M."/>
            <person name="Wang X."/>
            <person name="Huang H."/>
        </authorList>
    </citation>
    <scope>NUCLEOTIDE SEQUENCE</scope>
    <source>
        <strain evidence="2">MT/VB/25A 57/8</strain>
    </source>
</reference>
<evidence type="ECO:0000313" key="2">
    <source>
        <dbReference type="EMBL" id="KAJ9173054.1"/>
    </source>
</evidence>
<feature type="region of interest" description="Disordered" evidence="1">
    <location>
        <begin position="94"/>
        <end position="121"/>
    </location>
</feature>
<accession>A0ABQ9LYG0</accession>
<evidence type="ECO:0000313" key="3">
    <source>
        <dbReference type="Proteomes" id="UP001174677"/>
    </source>
</evidence>
<name>A0ABQ9LYG0_HEVBR</name>
<dbReference type="PANTHER" id="PTHR36757">
    <property type="entry name" value="BNAANNG22500D PROTEIN"/>
    <property type="match status" value="1"/>
</dbReference>
<sequence>MSPRLSFSIDFCQEETIPTPLQSQSCSSNFNDFDFCFHSNEINLESSSADELFVDGKILPVEIMKKIAASQELHRPIIIPSPFPPLRAFVESASTKKDADKDSRHEISEGMKSLSKHNEANHKNFINQEIKKKITPLKQIQQPVIPPPFPPLRVFLEAAGIKEYDVYEDSNHESFNESNISCKKEEYKKKNSRSFRHVKKNTSMNNNWSFGALCPFPLFSRSKSALKTAGKRVALSKEIQNHKHNSEKLKPLALAHLQISSLTSYRHQKPLR</sequence>
<dbReference type="PANTHER" id="PTHR36757:SF1">
    <property type="entry name" value="GENOME ASSEMBLY, CHROMOSOME: A04"/>
    <property type="match status" value="1"/>
</dbReference>
<proteinExistence type="predicted"/>
<protein>
    <recommendedName>
        <fullName evidence="4">TPX2 central domain-containing protein</fullName>
    </recommendedName>
</protein>
<comment type="caution">
    <text evidence="2">The sequence shown here is derived from an EMBL/GenBank/DDBJ whole genome shotgun (WGS) entry which is preliminary data.</text>
</comment>
<evidence type="ECO:0000256" key="1">
    <source>
        <dbReference type="SAM" id="MobiDB-lite"/>
    </source>
</evidence>
<dbReference type="Proteomes" id="UP001174677">
    <property type="component" value="Chromosome 9"/>
</dbReference>
<keyword evidence="3" id="KW-1185">Reference proteome</keyword>
<dbReference type="EMBL" id="JARPOI010000009">
    <property type="protein sequence ID" value="KAJ9173054.1"/>
    <property type="molecule type" value="Genomic_DNA"/>
</dbReference>
<feature type="compositionally biased region" description="Basic and acidic residues" evidence="1">
    <location>
        <begin position="94"/>
        <end position="109"/>
    </location>
</feature>
<organism evidence="2 3">
    <name type="scientific">Hevea brasiliensis</name>
    <name type="common">Para rubber tree</name>
    <name type="synonym">Siphonia brasiliensis</name>
    <dbReference type="NCBI Taxonomy" id="3981"/>
    <lineage>
        <taxon>Eukaryota</taxon>
        <taxon>Viridiplantae</taxon>
        <taxon>Streptophyta</taxon>
        <taxon>Embryophyta</taxon>
        <taxon>Tracheophyta</taxon>
        <taxon>Spermatophyta</taxon>
        <taxon>Magnoliopsida</taxon>
        <taxon>eudicotyledons</taxon>
        <taxon>Gunneridae</taxon>
        <taxon>Pentapetalae</taxon>
        <taxon>rosids</taxon>
        <taxon>fabids</taxon>
        <taxon>Malpighiales</taxon>
        <taxon>Euphorbiaceae</taxon>
        <taxon>Crotonoideae</taxon>
        <taxon>Micrandreae</taxon>
        <taxon>Hevea</taxon>
    </lineage>
</organism>
<gene>
    <name evidence="2" type="ORF">P3X46_016230</name>
</gene>
<evidence type="ECO:0008006" key="4">
    <source>
        <dbReference type="Google" id="ProtNLM"/>
    </source>
</evidence>